<evidence type="ECO:0000313" key="3">
    <source>
        <dbReference type="EMBL" id="EOY14492.1"/>
    </source>
</evidence>
<protein>
    <submittedName>
        <fullName evidence="3">Calcium-binding EF-hand family protein, putative</fullName>
    </submittedName>
</protein>
<dbReference type="Pfam" id="PF13202">
    <property type="entry name" value="EF-hand_5"/>
    <property type="match status" value="1"/>
</dbReference>
<feature type="domain" description="EF-hand" evidence="2">
    <location>
        <begin position="15"/>
        <end position="50"/>
    </location>
</feature>
<dbReference type="Pfam" id="PF13405">
    <property type="entry name" value="EF-hand_6"/>
    <property type="match status" value="1"/>
</dbReference>
<dbReference type="Gramene" id="EOY14492">
    <property type="protein sequence ID" value="EOY14492"/>
    <property type="gene ID" value="TCM_033862"/>
</dbReference>
<dbReference type="InterPro" id="IPR002048">
    <property type="entry name" value="EF_hand_dom"/>
</dbReference>
<dbReference type="GO" id="GO:0005509">
    <property type="term" value="F:calcium ion binding"/>
    <property type="evidence" value="ECO:0007669"/>
    <property type="project" value="InterPro"/>
</dbReference>
<dbReference type="Proteomes" id="UP000026915">
    <property type="component" value="Chromosome 8"/>
</dbReference>
<dbReference type="HOGENOM" id="CLU_147785_1_1_1"/>
<evidence type="ECO:0000256" key="1">
    <source>
        <dbReference type="ARBA" id="ARBA00022837"/>
    </source>
</evidence>
<dbReference type="InterPro" id="IPR011992">
    <property type="entry name" value="EF-hand-dom_pair"/>
</dbReference>
<dbReference type="PROSITE" id="PS50222">
    <property type="entry name" value="EF_HAND_2"/>
    <property type="match status" value="1"/>
</dbReference>
<dbReference type="STRING" id="3641.A0A061FCN4"/>
<name>A0A061FCN4_THECC</name>
<dbReference type="SMART" id="SM00054">
    <property type="entry name" value="EFh"/>
    <property type="match status" value="1"/>
</dbReference>
<dbReference type="EMBL" id="CM001886">
    <property type="protein sequence ID" value="EOY14492.1"/>
    <property type="molecule type" value="Genomic_DNA"/>
</dbReference>
<dbReference type="AlphaFoldDB" id="A0A061FCN4"/>
<reference evidence="3 4" key="1">
    <citation type="journal article" date="2013" name="Genome Biol.">
        <title>The genome sequence of the most widely cultivated cacao type and its use to identify candidate genes regulating pod color.</title>
        <authorList>
            <person name="Motamayor J.C."/>
            <person name="Mockaitis K."/>
            <person name="Schmutz J."/>
            <person name="Haiminen N."/>
            <person name="Iii D.L."/>
            <person name="Cornejo O."/>
            <person name="Findley S.D."/>
            <person name="Zheng P."/>
            <person name="Utro F."/>
            <person name="Royaert S."/>
            <person name="Saski C."/>
            <person name="Jenkins J."/>
            <person name="Podicheti R."/>
            <person name="Zhao M."/>
            <person name="Scheffler B.E."/>
            <person name="Stack J.C."/>
            <person name="Feltus F.A."/>
            <person name="Mustiga G.M."/>
            <person name="Amores F."/>
            <person name="Phillips W."/>
            <person name="Marelli J.P."/>
            <person name="May G.D."/>
            <person name="Shapiro H."/>
            <person name="Ma J."/>
            <person name="Bustamante C.D."/>
            <person name="Schnell R.J."/>
            <person name="Main D."/>
            <person name="Gilbert D."/>
            <person name="Parida L."/>
            <person name="Kuhn D.N."/>
        </authorList>
    </citation>
    <scope>NUCLEOTIDE SEQUENCE [LARGE SCALE GENOMIC DNA]</scope>
    <source>
        <strain evidence="4">cv. Matina 1-6</strain>
    </source>
</reference>
<dbReference type="InParanoid" id="A0A061FCN4"/>
<dbReference type="InterPro" id="IPR018247">
    <property type="entry name" value="EF_Hand_1_Ca_BS"/>
</dbReference>
<evidence type="ECO:0000259" key="2">
    <source>
        <dbReference type="PROSITE" id="PS50222"/>
    </source>
</evidence>
<gene>
    <name evidence="3" type="ORF">TCM_033862</name>
</gene>
<evidence type="ECO:0000313" key="4">
    <source>
        <dbReference type="Proteomes" id="UP000026915"/>
    </source>
</evidence>
<keyword evidence="4" id="KW-1185">Reference proteome</keyword>
<accession>A0A061FCN4</accession>
<dbReference type="Gene3D" id="1.10.238.10">
    <property type="entry name" value="EF-hand"/>
    <property type="match status" value="1"/>
</dbReference>
<keyword evidence="1" id="KW-0106">Calcium</keyword>
<dbReference type="SUPFAM" id="SSF47473">
    <property type="entry name" value="EF-hand"/>
    <property type="match status" value="1"/>
</dbReference>
<dbReference type="OMA" id="CVSHDEL"/>
<organism evidence="3 4">
    <name type="scientific">Theobroma cacao</name>
    <name type="common">Cacao</name>
    <name type="synonym">Cocoa</name>
    <dbReference type="NCBI Taxonomy" id="3641"/>
    <lineage>
        <taxon>Eukaryota</taxon>
        <taxon>Viridiplantae</taxon>
        <taxon>Streptophyta</taxon>
        <taxon>Embryophyta</taxon>
        <taxon>Tracheophyta</taxon>
        <taxon>Spermatophyta</taxon>
        <taxon>Magnoliopsida</taxon>
        <taxon>eudicotyledons</taxon>
        <taxon>Gunneridae</taxon>
        <taxon>Pentapetalae</taxon>
        <taxon>rosids</taxon>
        <taxon>malvids</taxon>
        <taxon>Malvales</taxon>
        <taxon>Malvaceae</taxon>
        <taxon>Byttnerioideae</taxon>
        <taxon>Theobroma</taxon>
    </lineage>
</organism>
<proteinExistence type="predicted"/>
<dbReference type="CDD" id="cd00051">
    <property type="entry name" value="EFh"/>
    <property type="match status" value="1"/>
</dbReference>
<dbReference type="PROSITE" id="PS00018">
    <property type="entry name" value="EF_HAND_1"/>
    <property type="match status" value="2"/>
</dbReference>
<sequence length="94" mass="10495">MTITSKSGSGYPQAISKLQLRKLFLDCDANNDGILTKEEIKKAFHNLGALLPRYRAWEGLKHADANKDGCVSPEELDGLIDYAYKLQYTAIANY</sequence>